<keyword evidence="4" id="KW-0325">Glycoprotein</keyword>
<dbReference type="PANTHER" id="PTHR23221">
    <property type="entry name" value="GLYCOSYLPHOSPHATIDYLINOSITOL PHOSPHOLIPASE D"/>
    <property type="match status" value="1"/>
</dbReference>
<dbReference type="OrthoDB" id="5317514at2759"/>
<evidence type="ECO:0000256" key="5">
    <source>
        <dbReference type="PROSITE-ProRule" id="PRU00803"/>
    </source>
</evidence>
<evidence type="ECO:0000256" key="2">
    <source>
        <dbReference type="ARBA" id="ARBA00022737"/>
    </source>
</evidence>
<dbReference type="EMBL" id="JANBPT010001017">
    <property type="protein sequence ID" value="KAJ1910694.1"/>
    <property type="molecule type" value="Genomic_DNA"/>
</dbReference>
<comment type="caution">
    <text evidence="7">The sequence shown here is derived from an EMBL/GenBank/DDBJ whole genome shotgun (WGS) entry which is preliminary data.</text>
</comment>
<evidence type="ECO:0000256" key="1">
    <source>
        <dbReference type="ARBA" id="ARBA00022729"/>
    </source>
</evidence>
<dbReference type="Gene3D" id="2.130.10.130">
    <property type="entry name" value="Integrin alpha, N-terminal"/>
    <property type="match status" value="2"/>
</dbReference>
<dbReference type="GO" id="GO:0004621">
    <property type="term" value="F:glycosylphosphatidylinositol phospholipase D activity"/>
    <property type="evidence" value="ECO:0007669"/>
    <property type="project" value="TreeGrafter"/>
</dbReference>
<dbReference type="PROSITE" id="PS51257">
    <property type="entry name" value="PROKAR_LIPOPROTEIN"/>
    <property type="match status" value="1"/>
</dbReference>
<dbReference type="GO" id="GO:0005615">
    <property type="term" value="C:extracellular space"/>
    <property type="evidence" value="ECO:0007669"/>
    <property type="project" value="TreeGrafter"/>
</dbReference>
<dbReference type="GO" id="GO:0031012">
    <property type="term" value="C:extracellular matrix"/>
    <property type="evidence" value="ECO:0007669"/>
    <property type="project" value="TreeGrafter"/>
</dbReference>
<dbReference type="PANTHER" id="PTHR23221:SF7">
    <property type="entry name" value="PHOSPHATIDYLINOSITOL-GLYCAN-SPECIFIC PHOSPHOLIPASE D"/>
    <property type="match status" value="1"/>
</dbReference>
<evidence type="ECO:0000313" key="7">
    <source>
        <dbReference type="EMBL" id="KAJ1910694.1"/>
    </source>
</evidence>
<gene>
    <name evidence="7" type="ORF">IWQ60_010523</name>
</gene>
<evidence type="ECO:0000313" key="8">
    <source>
        <dbReference type="Proteomes" id="UP001150569"/>
    </source>
</evidence>
<evidence type="ECO:0000256" key="4">
    <source>
        <dbReference type="ARBA" id="ARBA00023180"/>
    </source>
</evidence>
<evidence type="ECO:0000256" key="3">
    <source>
        <dbReference type="ARBA" id="ARBA00022801"/>
    </source>
</evidence>
<keyword evidence="8" id="KW-1185">Reference proteome</keyword>
<dbReference type="Proteomes" id="UP001150569">
    <property type="component" value="Unassembled WGS sequence"/>
</dbReference>
<accession>A0A9W7ZJJ9</accession>
<feature type="signal peptide" evidence="6">
    <location>
        <begin position="1"/>
        <end position="20"/>
    </location>
</feature>
<keyword evidence="2" id="KW-0677">Repeat</keyword>
<feature type="chain" id="PRO_5040968839" description="Glycosylphosphatidylinositol phospholipase D" evidence="6">
    <location>
        <begin position="21"/>
        <end position="659"/>
    </location>
</feature>
<reference evidence="7" key="1">
    <citation type="submission" date="2022-07" db="EMBL/GenBank/DDBJ databases">
        <title>Phylogenomic reconstructions and comparative analyses of Kickxellomycotina fungi.</title>
        <authorList>
            <person name="Reynolds N.K."/>
            <person name="Stajich J.E."/>
            <person name="Barry K."/>
            <person name="Grigoriev I.V."/>
            <person name="Crous P."/>
            <person name="Smith M.E."/>
        </authorList>
    </citation>
    <scope>NUCLEOTIDE SEQUENCE</scope>
    <source>
        <strain evidence="7">RSA 861</strain>
    </source>
</reference>
<dbReference type="InterPro" id="IPR028994">
    <property type="entry name" value="Integrin_alpha_N"/>
</dbReference>
<proteinExistence type="predicted"/>
<dbReference type="AlphaFoldDB" id="A0A9W7ZJJ9"/>
<dbReference type="Pfam" id="PF01839">
    <property type="entry name" value="FG-GAP"/>
    <property type="match status" value="2"/>
</dbReference>
<dbReference type="InterPro" id="IPR013517">
    <property type="entry name" value="FG-GAP"/>
</dbReference>
<keyword evidence="1 6" id="KW-0732">Signal</keyword>
<feature type="repeat" description="FG-GAP" evidence="5">
    <location>
        <begin position="445"/>
        <end position="506"/>
    </location>
</feature>
<dbReference type="SUPFAM" id="SSF69318">
    <property type="entry name" value="Integrin alpha N-terminal domain"/>
    <property type="match status" value="2"/>
</dbReference>
<keyword evidence="3" id="KW-0378">Hydrolase</keyword>
<protein>
    <recommendedName>
        <fullName evidence="9">Glycosylphosphatidylinositol phospholipase D</fullName>
    </recommendedName>
</protein>
<evidence type="ECO:0008006" key="9">
    <source>
        <dbReference type="Google" id="ProtNLM"/>
    </source>
</evidence>
<dbReference type="SMART" id="SM00191">
    <property type="entry name" value="Int_alpha"/>
    <property type="match status" value="4"/>
</dbReference>
<name>A0A9W7ZJJ9_9FUNG</name>
<evidence type="ECO:0000256" key="6">
    <source>
        <dbReference type="SAM" id="SignalP"/>
    </source>
</evidence>
<dbReference type="PROSITE" id="PS51470">
    <property type="entry name" value="FG_GAP"/>
    <property type="match status" value="2"/>
</dbReference>
<organism evidence="7 8">
    <name type="scientific">Tieghemiomyces parasiticus</name>
    <dbReference type="NCBI Taxonomy" id="78921"/>
    <lineage>
        <taxon>Eukaryota</taxon>
        <taxon>Fungi</taxon>
        <taxon>Fungi incertae sedis</taxon>
        <taxon>Zoopagomycota</taxon>
        <taxon>Kickxellomycotina</taxon>
        <taxon>Dimargaritomycetes</taxon>
        <taxon>Dimargaritales</taxon>
        <taxon>Dimargaritaceae</taxon>
        <taxon>Tieghemiomyces</taxon>
    </lineage>
</organism>
<feature type="repeat" description="FG-GAP" evidence="5">
    <location>
        <begin position="584"/>
        <end position="643"/>
    </location>
</feature>
<dbReference type="InterPro" id="IPR013519">
    <property type="entry name" value="Int_alpha_beta-p"/>
</dbReference>
<sequence>MRYLRVISIGLGFLLPMVLGCGMTTHEQITQRAISWFVDDGHHDAAVNPASIEHYRSLMTEHWSYVLGGSFFPDWTAALYIRQKGPTFSKKRRERLEAFMFGIISHDVADILWHGHNNKQEGFIRAISLGSMDGHYDAAHSLVDRGAETVLRHGRDANPSLRRWSMPEDDIRAIYQAMGIDLKAKAEGRPLDSLYYCFHRGFVAAQGIELIGSEVFPLYAAQSPVLVEQIENYYRGGVTDMMGWIPHCWKELMRWINTDMELPYGKSFCELVVEEYGDYKDNWAVSYIDAQPPKINSLVSPHNHPVMDTAALSATQEPISMPEVVVTQDEGGITLSVATGPPPASPATAPSPLARRGLVDHIVYGMDCDALTDRYSSVITLSSSVSYAGLGTAVASGRFGGGNQVNLAVSAPFYKTDTVRGAIFIVRDPRQLQGTTQRDIAQAADQTLLGESVAIPVRFGHSLAVLDYNHDGIDDLVVGVPGDGAQQQTYAGKVLVFLGHSGTGLSTEPDYTIQFDASLNHNTQLGEVLRVADLNGDSRLDLLIGAPSYELQANNTCSSSLAQAGAVFGIYSRPQQTPLLTHPDLHIYAHDPSAYANFGKSLTVDTINGQRTLVVGAPGFKSGPNPLAGKIYGFTLSSIAAPTPQFNIVGTSKFQQLGQ</sequence>